<dbReference type="Proteomes" id="UP000182658">
    <property type="component" value="Unassembled WGS sequence"/>
</dbReference>
<name>A0A1J7JL96_9PEZI</name>
<organism evidence="1 2">
    <name type="scientific">Coniochaeta ligniaria NRRL 30616</name>
    <dbReference type="NCBI Taxonomy" id="1408157"/>
    <lineage>
        <taxon>Eukaryota</taxon>
        <taxon>Fungi</taxon>
        <taxon>Dikarya</taxon>
        <taxon>Ascomycota</taxon>
        <taxon>Pezizomycotina</taxon>
        <taxon>Sordariomycetes</taxon>
        <taxon>Sordariomycetidae</taxon>
        <taxon>Coniochaetales</taxon>
        <taxon>Coniochaetaceae</taxon>
        <taxon>Coniochaeta</taxon>
    </lineage>
</organism>
<sequence>MTSTRQSMDLSQPSKLYFWSAFLFTLIQHTYINILPPRPITRAGAGRRPISADIRSRSGARVIIQVLFCRGGGRLATGHQRPSPTAAAGPVGYAAPPGGNAYAAGAGTDHMSGWREREWQVGHGSGGRSAGVAGGTTECHGRRLIRRTR</sequence>
<evidence type="ECO:0000313" key="2">
    <source>
        <dbReference type="Proteomes" id="UP000182658"/>
    </source>
</evidence>
<gene>
    <name evidence="1" type="ORF">CONLIGDRAFT_285004</name>
</gene>
<proteinExistence type="predicted"/>
<protein>
    <submittedName>
        <fullName evidence="1">Uncharacterized protein</fullName>
    </submittedName>
</protein>
<dbReference type="AlphaFoldDB" id="A0A1J7JL96"/>
<dbReference type="InParanoid" id="A0A1J7JL96"/>
<accession>A0A1J7JL96</accession>
<reference evidence="1 2" key="1">
    <citation type="submission" date="2016-10" db="EMBL/GenBank/DDBJ databases">
        <title>Draft genome sequence of Coniochaeta ligniaria NRRL30616, a lignocellulolytic fungus for bioabatement of inhibitors in plant biomass hydrolysates.</title>
        <authorList>
            <consortium name="DOE Joint Genome Institute"/>
            <person name="Jimenez D.J."/>
            <person name="Hector R.E."/>
            <person name="Riley R."/>
            <person name="Sun H."/>
            <person name="Grigoriev I.V."/>
            <person name="Van Elsas J.D."/>
            <person name="Nichols N.N."/>
        </authorList>
    </citation>
    <scope>NUCLEOTIDE SEQUENCE [LARGE SCALE GENOMIC DNA]</scope>
    <source>
        <strain evidence="1 2">NRRL 30616</strain>
    </source>
</reference>
<evidence type="ECO:0000313" key="1">
    <source>
        <dbReference type="EMBL" id="OIW30616.1"/>
    </source>
</evidence>
<keyword evidence="2" id="KW-1185">Reference proteome</keyword>
<dbReference type="EMBL" id="KV875096">
    <property type="protein sequence ID" value="OIW30616.1"/>
    <property type="molecule type" value="Genomic_DNA"/>
</dbReference>